<dbReference type="AlphaFoldDB" id="A0ABD1RTA8"/>
<comment type="caution">
    <text evidence="1">The sequence shown here is derived from an EMBL/GenBank/DDBJ whole genome shotgun (WGS) entry which is preliminary data.</text>
</comment>
<protein>
    <submittedName>
        <fullName evidence="1">Mechanosensitive ion channel protein 1</fullName>
    </submittedName>
</protein>
<dbReference type="Proteomes" id="UP001604336">
    <property type="component" value="Unassembled WGS sequence"/>
</dbReference>
<reference evidence="2" key="1">
    <citation type="submission" date="2024-07" db="EMBL/GenBank/DDBJ databases">
        <title>Two chromosome-level genome assemblies of Korean endemic species Abeliophyllum distichum and Forsythia ovata (Oleaceae).</title>
        <authorList>
            <person name="Jang H."/>
        </authorList>
    </citation>
    <scope>NUCLEOTIDE SEQUENCE [LARGE SCALE GENOMIC DNA]</scope>
</reference>
<dbReference type="PANTHER" id="PTHR30566:SF5">
    <property type="entry name" value="MECHANOSENSITIVE ION CHANNEL PROTEIN 1, MITOCHONDRIAL-RELATED"/>
    <property type="match status" value="1"/>
</dbReference>
<sequence length="440" mass="47791">MASIRISSLKSVCRSMKYANRLDTRPSIVFMCRNYPTRESGHTQNFVNHGLGTMGLNFASADQNSRGKYVNAYFSRRVFTNSSFRGGFPFAEISPMMDYRLFSSHTGNEGNIPRGPDLPAVVDASGSSSVSDGSIGGGDWLEKVKDVWQSTVDAVKYTGEKAKEVSGEATPYVQQLLDTHPYLRDIIVPVGGTLAGTLLAWAVLPKLLRRFYNLSMQGPAAFLAKSSLWGPVPNDKSFWGALEDPIRYLVTFMAFSQIGEMAAPTVITSQWKTNVISKALAVKSLEGVDRDRLLTLDNISSVGLFVVGLMALAEASSGVAVQSILTVGGIGGVATAFTSRDILGNVLGGLSVQLSHPFSVGDTIKAIVNKSRAPWCSMVTKIPLQIDDLEKIPQLTKDIKTMLKSNSNVFLGKEAPYCFLSRIERSYAELTLGCNLKQML</sequence>
<dbReference type="EMBL" id="JBFOLK010000008">
    <property type="protein sequence ID" value="KAL2491002.1"/>
    <property type="molecule type" value="Genomic_DNA"/>
</dbReference>
<dbReference type="PANTHER" id="PTHR30566">
    <property type="entry name" value="YNAI-RELATED MECHANOSENSITIVE ION CHANNEL"/>
    <property type="match status" value="1"/>
</dbReference>
<dbReference type="Gene3D" id="1.10.287.1260">
    <property type="match status" value="1"/>
</dbReference>
<gene>
    <name evidence="1" type="ORF">Adt_26630</name>
</gene>
<evidence type="ECO:0000313" key="2">
    <source>
        <dbReference type="Proteomes" id="UP001604336"/>
    </source>
</evidence>
<accession>A0ABD1RTA8</accession>
<organism evidence="1 2">
    <name type="scientific">Abeliophyllum distichum</name>
    <dbReference type="NCBI Taxonomy" id="126358"/>
    <lineage>
        <taxon>Eukaryota</taxon>
        <taxon>Viridiplantae</taxon>
        <taxon>Streptophyta</taxon>
        <taxon>Embryophyta</taxon>
        <taxon>Tracheophyta</taxon>
        <taxon>Spermatophyta</taxon>
        <taxon>Magnoliopsida</taxon>
        <taxon>eudicotyledons</taxon>
        <taxon>Gunneridae</taxon>
        <taxon>Pentapetalae</taxon>
        <taxon>asterids</taxon>
        <taxon>lamiids</taxon>
        <taxon>Lamiales</taxon>
        <taxon>Oleaceae</taxon>
        <taxon>Forsythieae</taxon>
        <taxon>Abeliophyllum</taxon>
    </lineage>
</organism>
<keyword evidence="2" id="KW-1185">Reference proteome</keyword>
<evidence type="ECO:0000313" key="1">
    <source>
        <dbReference type="EMBL" id="KAL2491002.1"/>
    </source>
</evidence>
<name>A0ABD1RTA8_9LAMI</name>
<proteinExistence type="predicted"/>